<accession>A0AAU8MC53</accession>
<evidence type="ECO:0000313" key="2">
    <source>
        <dbReference type="EMBL" id="XCN78825.1"/>
    </source>
</evidence>
<dbReference type="PANTHER" id="PTHR34610">
    <property type="entry name" value="SSL7007 PROTEIN"/>
    <property type="match status" value="1"/>
</dbReference>
<dbReference type="SUPFAM" id="SSF88723">
    <property type="entry name" value="PIN domain-like"/>
    <property type="match status" value="1"/>
</dbReference>
<name>A0AAU8MC53_PSESX</name>
<dbReference type="SMART" id="SM00670">
    <property type="entry name" value="PINc"/>
    <property type="match status" value="1"/>
</dbReference>
<dbReference type="InterPro" id="IPR029060">
    <property type="entry name" value="PIN-like_dom_sf"/>
</dbReference>
<dbReference type="Pfam" id="PF13470">
    <property type="entry name" value="PIN_3"/>
    <property type="match status" value="1"/>
</dbReference>
<dbReference type="InterPro" id="IPR002850">
    <property type="entry name" value="PIN_toxin-like"/>
</dbReference>
<evidence type="ECO:0000259" key="1">
    <source>
        <dbReference type="SMART" id="SM00670"/>
    </source>
</evidence>
<dbReference type="RefSeq" id="WP_024656319.1">
    <property type="nucleotide sequence ID" value="NZ_CP159278.1"/>
</dbReference>
<dbReference type="PANTHER" id="PTHR34610:SF4">
    <property type="entry name" value="SLL8027 PROTEIN"/>
    <property type="match status" value="1"/>
</dbReference>
<dbReference type="EMBL" id="CP159278">
    <property type="protein sequence ID" value="XCN78825.1"/>
    <property type="molecule type" value="Genomic_DNA"/>
</dbReference>
<dbReference type="NCBIfam" id="TIGR00305">
    <property type="entry name" value="putative toxin-antitoxin system toxin component, PIN family"/>
    <property type="match status" value="1"/>
</dbReference>
<proteinExistence type="predicted"/>
<organism evidence="2">
    <name type="scientific">Pseudomonas syringae USA007</name>
    <dbReference type="NCBI Taxonomy" id="1357288"/>
    <lineage>
        <taxon>Bacteria</taxon>
        <taxon>Pseudomonadati</taxon>
        <taxon>Pseudomonadota</taxon>
        <taxon>Gammaproteobacteria</taxon>
        <taxon>Pseudomonadales</taxon>
        <taxon>Pseudomonadaceae</taxon>
        <taxon>Pseudomonas</taxon>
        <taxon>Pseudomonas syringae</taxon>
    </lineage>
</organism>
<gene>
    <name evidence="2" type="ORF">N027_04680</name>
</gene>
<reference evidence="2" key="2">
    <citation type="submission" date="2024-07" db="EMBL/GenBank/DDBJ databases">
        <title>A complete genome sequence for Pseudomonas syringae USA007.</title>
        <authorList>
            <person name="Baltrus D.A."/>
        </authorList>
    </citation>
    <scope>NUCLEOTIDE SEQUENCE</scope>
    <source>
        <strain evidence="2">USA007</strain>
    </source>
</reference>
<dbReference type="InterPro" id="IPR002716">
    <property type="entry name" value="PIN_dom"/>
</dbReference>
<protein>
    <submittedName>
        <fullName evidence="2">Toxin-antitoxin system toxin component, PIN family</fullName>
    </submittedName>
</protein>
<sequence length="136" mass="15208">MRVVLDTNILFSALISPHGAPDTIYRAWRTARFEIVTSQMQLDEIRQTSRYPELQAILQPSKVGTMINNLQRALVLERLTIEQEADDPNDSFLLAMALAGDADYLVTGDRRAGLLQRGHIGRTRIVTPALFCAEAL</sequence>
<dbReference type="AlphaFoldDB" id="A0AAU8MC53"/>
<reference evidence="2" key="1">
    <citation type="journal article" date="2014" name="Genome Announc.">
        <title>Draft Genome Sequences of a Phylogenetically Diverse Suite of Pseudomonas syringae Strains from Multiple Source Populations.</title>
        <authorList>
            <person name="Baltrus D.A."/>
            <person name="Yourstone S."/>
            <person name="Lind A."/>
            <person name="Guilbaud C."/>
            <person name="Sands D.C."/>
            <person name="Jones C.D."/>
            <person name="Morris C.E."/>
            <person name="Dangl J.L."/>
        </authorList>
    </citation>
    <scope>NUCLEOTIDE SEQUENCE</scope>
    <source>
        <strain evidence="2">USA007</strain>
    </source>
</reference>
<dbReference type="CDD" id="cd18715">
    <property type="entry name" value="PIN_VapC-like"/>
    <property type="match status" value="1"/>
</dbReference>
<feature type="domain" description="PIN" evidence="1">
    <location>
        <begin position="1"/>
        <end position="114"/>
    </location>
</feature>